<evidence type="ECO:0000313" key="3">
    <source>
        <dbReference type="Proteomes" id="UP000439903"/>
    </source>
</evidence>
<accession>A0A8H4ANY7</accession>
<name>A0A8H4ANY7_GIGMA</name>
<protein>
    <submittedName>
        <fullName evidence="2">Uncharacterized protein</fullName>
    </submittedName>
</protein>
<dbReference type="AlphaFoldDB" id="A0A8H4ANY7"/>
<dbReference type="PANTHER" id="PTHR34714">
    <property type="entry name" value="EGF-LIKE DOMAIN-CONTAINING PROTEIN"/>
    <property type="match status" value="1"/>
</dbReference>
<keyword evidence="1" id="KW-0175">Coiled coil</keyword>
<sequence length="793" mass="93125">MTESNNTSQRNNLEETYDYLLKIFKVPSLKPKLQPTNVEIFNCNLIVDLNELFSRSDIKPKTRIFRIYGNIIQLSSDLTIPPLNGGGVILIAARRIEIKQGCKITVNYKKSFRIVIYAREMTSELEIIAINQLKNESNLLKFDSNISKDNKTVGKSLTIRDDKNPENKDLYIFDSFILENNSFLKMVRYSLLIASVLFYDESEITRSILSWICKITESQSGELHHQALSIFVQLDISEERRKNEISFIPLLDKEFYKKGIDEFMKSVEYYENKYMQFLTKRHAIIQEKTESKVSLENSNDETTLNLHLEKIEHERYDSASKLMKKIEDELKNKKNDVSNACKSFKDGIEEWKQQKIHEAEKEMLIAVFSLAVRVGTIVIRPDGIVDIIKTIEKTSVSIQDALNAADKVKEFVEKNKDIKDKLQKIKQIDEDLKSNYNIADDLNNNMMTEQEIIESLDVNELAQVLKTEDRKGIKMKVEWKSTRNGIMKLLNYPIDQGIKGANEYKDSLEDLFNYINAYIVANNDEAKSYKEYSRIKLQVEMFKRKEERLKKMIEDYELKEDYYDECAFLLFECYINIKCWMLTYLENYRCAYKYWSLSESDVELSVKKTIDKLIKDKKIIYKELESTYYKFGGPPQISAHSICLPANYIKKFMNNRFIIYEIPLDHPEFRRCERVRLINFRVFLKGIGSKDDEISFFINNTNTYNDRYGGKAYHFISGYRKGQEFRYKVPSKILTDISFRSDIYFVPTPFSRWTIKLDECKISDSKLVPSEVDLSELKSIEINLDVECYFIEK</sequence>
<organism evidence="2 3">
    <name type="scientific">Gigaspora margarita</name>
    <dbReference type="NCBI Taxonomy" id="4874"/>
    <lineage>
        <taxon>Eukaryota</taxon>
        <taxon>Fungi</taxon>
        <taxon>Fungi incertae sedis</taxon>
        <taxon>Mucoromycota</taxon>
        <taxon>Glomeromycotina</taxon>
        <taxon>Glomeromycetes</taxon>
        <taxon>Diversisporales</taxon>
        <taxon>Gigasporaceae</taxon>
        <taxon>Gigaspora</taxon>
    </lineage>
</organism>
<dbReference type="OrthoDB" id="2380929at2759"/>
<dbReference type="Proteomes" id="UP000439903">
    <property type="component" value="Unassembled WGS sequence"/>
</dbReference>
<dbReference type="PANTHER" id="PTHR34714:SF2">
    <property type="entry name" value="EGF-LIKE DOMAIN-CONTAINING PROTEIN"/>
    <property type="match status" value="1"/>
</dbReference>
<feature type="coiled-coil region" evidence="1">
    <location>
        <begin position="316"/>
        <end position="343"/>
    </location>
</feature>
<keyword evidence="3" id="KW-1185">Reference proteome</keyword>
<dbReference type="EMBL" id="WTPW01000367">
    <property type="protein sequence ID" value="KAF0519080.1"/>
    <property type="molecule type" value="Genomic_DNA"/>
</dbReference>
<gene>
    <name evidence="2" type="ORF">F8M41_016687</name>
</gene>
<comment type="caution">
    <text evidence="2">The sequence shown here is derived from an EMBL/GenBank/DDBJ whole genome shotgun (WGS) entry which is preliminary data.</text>
</comment>
<proteinExistence type="predicted"/>
<evidence type="ECO:0000313" key="2">
    <source>
        <dbReference type="EMBL" id="KAF0519080.1"/>
    </source>
</evidence>
<reference evidence="2 3" key="1">
    <citation type="journal article" date="2019" name="Environ. Microbiol.">
        <title>At the nexus of three kingdoms: the genome of the mycorrhizal fungus Gigaspora margarita provides insights into plant, endobacterial and fungal interactions.</title>
        <authorList>
            <person name="Venice F."/>
            <person name="Ghignone S."/>
            <person name="Salvioli di Fossalunga A."/>
            <person name="Amselem J."/>
            <person name="Novero M."/>
            <person name="Xianan X."/>
            <person name="Sedzielewska Toro K."/>
            <person name="Morin E."/>
            <person name="Lipzen A."/>
            <person name="Grigoriev I.V."/>
            <person name="Henrissat B."/>
            <person name="Martin F.M."/>
            <person name="Bonfante P."/>
        </authorList>
    </citation>
    <scope>NUCLEOTIDE SEQUENCE [LARGE SCALE GENOMIC DNA]</scope>
    <source>
        <strain evidence="2 3">BEG34</strain>
    </source>
</reference>
<evidence type="ECO:0000256" key="1">
    <source>
        <dbReference type="SAM" id="Coils"/>
    </source>
</evidence>